<evidence type="ECO:0000313" key="3">
    <source>
        <dbReference type="Proteomes" id="UP000092993"/>
    </source>
</evidence>
<dbReference type="Proteomes" id="UP000092993">
    <property type="component" value="Unassembled WGS sequence"/>
</dbReference>
<dbReference type="EMBL" id="LUGG01000002">
    <property type="protein sequence ID" value="OBZ78300.1"/>
    <property type="molecule type" value="Genomic_DNA"/>
</dbReference>
<gene>
    <name evidence="2" type="ORF">A0H81_02444</name>
</gene>
<sequence>MRRLLNIADFQEDGHHREQPSLVMIPAFSNNVSSVKFIIWTALHTTKIAVSPTTAAIVSPMGIPSIYPPALRLSKTISARLESSLKDGHSGISPGAIVGIVIACIALLALLLVLIWVFRSHATPARRRATLTPYPLHVTFGGSSRAYNSMARTSPSRERAAGSYVETQNLTYNQPDEEDGMPLLRRDGL</sequence>
<dbReference type="AlphaFoldDB" id="A0A1C7MN66"/>
<organism evidence="2 3">
    <name type="scientific">Grifola frondosa</name>
    <name type="common">Maitake</name>
    <name type="synonym">Polyporus frondosus</name>
    <dbReference type="NCBI Taxonomy" id="5627"/>
    <lineage>
        <taxon>Eukaryota</taxon>
        <taxon>Fungi</taxon>
        <taxon>Dikarya</taxon>
        <taxon>Basidiomycota</taxon>
        <taxon>Agaricomycotina</taxon>
        <taxon>Agaricomycetes</taxon>
        <taxon>Polyporales</taxon>
        <taxon>Grifolaceae</taxon>
        <taxon>Grifola</taxon>
    </lineage>
</organism>
<keyword evidence="1" id="KW-0472">Membrane</keyword>
<feature type="transmembrane region" description="Helical" evidence="1">
    <location>
        <begin position="96"/>
        <end position="118"/>
    </location>
</feature>
<protein>
    <submittedName>
        <fullName evidence="2">Uncharacterized protein</fullName>
    </submittedName>
</protein>
<reference evidence="2 3" key="1">
    <citation type="submission" date="2016-03" db="EMBL/GenBank/DDBJ databases">
        <title>Whole genome sequencing of Grifola frondosa 9006-11.</title>
        <authorList>
            <person name="Min B."/>
            <person name="Park H."/>
            <person name="Kim J.-G."/>
            <person name="Cho H."/>
            <person name="Oh Y.-L."/>
            <person name="Kong W.-S."/>
            <person name="Choi I.-G."/>
        </authorList>
    </citation>
    <scope>NUCLEOTIDE SEQUENCE [LARGE SCALE GENOMIC DNA]</scope>
    <source>
        <strain evidence="2 3">9006-11</strain>
    </source>
</reference>
<proteinExistence type="predicted"/>
<name>A0A1C7MN66_GRIFR</name>
<keyword evidence="3" id="KW-1185">Reference proteome</keyword>
<keyword evidence="1" id="KW-0812">Transmembrane</keyword>
<evidence type="ECO:0000256" key="1">
    <source>
        <dbReference type="SAM" id="Phobius"/>
    </source>
</evidence>
<keyword evidence="1" id="KW-1133">Transmembrane helix</keyword>
<evidence type="ECO:0000313" key="2">
    <source>
        <dbReference type="EMBL" id="OBZ78300.1"/>
    </source>
</evidence>
<comment type="caution">
    <text evidence="2">The sequence shown here is derived from an EMBL/GenBank/DDBJ whole genome shotgun (WGS) entry which is preliminary data.</text>
</comment>
<accession>A0A1C7MN66</accession>